<evidence type="ECO:0000313" key="2">
    <source>
        <dbReference type="EMBL" id="QBG49799.1"/>
    </source>
</evidence>
<organism evidence="2">
    <name type="scientific">Streptomyces spiramyceticus</name>
    <dbReference type="NCBI Taxonomy" id="299717"/>
    <lineage>
        <taxon>Bacteria</taxon>
        <taxon>Bacillati</taxon>
        <taxon>Actinomycetota</taxon>
        <taxon>Actinomycetes</taxon>
        <taxon>Kitasatosporales</taxon>
        <taxon>Streptomycetaceae</taxon>
        <taxon>Streptomyces</taxon>
    </lineage>
</organism>
<proteinExistence type="predicted"/>
<protein>
    <submittedName>
        <fullName evidence="2">Tetratricopeptide repeat protein</fullName>
    </submittedName>
</protein>
<accession>A0A411PXG5</accession>
<name>A0A411PXG5_9ACTN</name>
<dbReference type="AlphaFoldDB" id="A0A411PXG5"/>
<reference evidence="2" key="1">
    <citation type="journal article" date="2019" name="Microb. Cell Fact.">
        <title>Engineering of leucine-responsive regulatory protein improves spiramycin and bitespiramycin biosynthesis.</title>
        <authorList>
            <person name="Lu Z."/>
            <person name="Zhang X."/>
            <person name="Dai J."/>
            <person name="Wang Y."/>
            <person name="He W."/>
        </authorList>
    </citation>
    <scope>NUCLEOTIDE SEQUENCE</scope>
    <source>
        <strain evidence="2">WSJ</strain>
    </source>
</reference>
<evidence type="ECO:0000256" key="1">
    <source>
        <dbReference type="SAM" id="MobiDB-lite"/>
    </source>
</evidence>
<dbReference type="EMBL" id="MH460451">
    <property type="protein sequence ID" value="QBG49799.1"/>
    <property type="molecule type" value="Genomic_DNA"/>
</dbReference>
<gene>
    <name evidence="2" type="primary">bsm46</name>
</gene>
<feature type="compositionally biased region" description="Polar residues" evidence="1">
    <location>
        <begin position="35"/>
        <end position="44"/>
    </location>
</feature>
<feature type="region of interest" description="Disordered" evidence="1">
    <location>
        <begin position="1"/>
        <end position="67"/>
    </location>
</feature>
<sequence>MRSSCTRSRTSARVRARPTTTPGTTGRPPRWPGSSRTTPSSKRCTATPADGGASRTNPYPRSVRRHGGSCATVSDAALLERAAGCYLRSGLPTEAARCLREAGAYRRSAELCRELGEFLGAAEDYVCADMMDVAAWVLVHEAGDAPAARAVAVCAPPRVRTGLGSGEWTAAAVRVTQSRSAQRRSAAEQEARESSLRMRLALARCDVAEGRSDREPLAALAAAAVFLGSHSLVYDRLVEQWAVATAESMRRYDQVALLFAAAVRGRRSGAARRWTEWAARVLQSEITIPDLPSDDRRQAVRALRQG</sequence>
<feature type="compositionally biased region" description="Low complexity" evidence="1">
    <location>
        <begin position="17"/>
        <end position="34"/>
    </location>
</feature>